<dbReference type="EMBL" id="MJEQ01037189">
    <property type="protein sequence ID" value="OIT00724.1"/>
    <property type="molecule type" value="Genomic_DNA"/>
</dbReference>
<comment type="subcellular location">
    <subcellularLocation>
        <location evidence="1">Membrane</location>
        <topology evidence="1">Multi-pass membrane protein</topology>
    </subcellularLocation>
</comment>
<evidence type="ECO:0000313" key="7">
    <source>
        <dbReference type="Proteomes" id="UP000187609"/>
    </source>
</evidence>
<keyword evidence="2" id="KW-0812">Transmembrane</keyword>
<keyword evidence="3" id="KW-1133">Transmembrane helix</keyword>
<sequence>MITESSKVLKELALSIKTMTQPSSSYMEEAHMRNAKSAIDDLKKTLGTSKAFFQNDESDVMDLVPAASVLSTLIDVTRCVHEISNAVEELSVKADFKKKKDSSSSTPTSPPPPRSQLLHRGIVNPVMEDDVESGDFIVIEIGENIESAEKVAIEEANPANNSLAAKKEESVVCEIHVVDEVKTEEKKRESVIIGVRGSSAATTVEELKMAQKIMKLADITKLYDSTQFFEPVETGVRGSTALVITTVTEDQIGAGESIAWRKGSSEIENCK</sequence>
<keyword evidence="7" id="KW-1185">Reference proteome</keyword>
<name>A0A1J6I8F5_NICAT</name>
<dbReference type="PANTHER" id="PTHR31086">
    <property type="entry name" value="ALUMINUM-ACTIVATED MALATE TRANSPORTER 10"/>
    <property type="match status" value="1"/>
</dbReference>
<dbReference type="AlphaFoldDB" id="A0A1J6I8F5"/>
<dbReference type="SMR" id="A0A1J6I8F5"/>
<dbReference type="Gramene" id="OIT00724">
    <property type="protein sequence ID" value="OIT00724"/>
    <property type="gene ID" value="A4A49_02745"/>
</dbReference>
<dbReference type="STRING" id="49451.A0A1J6I8F5"/>
<evidence type="ECO:0000313" key="6">
    <source>
        <dbReference type="EMBL" id="OIT00724.1"/>
    </source>
</evidence>
<evidence type="ECO:0000256" key="2">
    <source>
        <dbReference type="ARBA" id="ARBA00022692"/>
    </source>
</evidence>
<proteinExistence type="predicted"/>
<feature type="region of interest" description="Disordered" evidence="5">
    <location>
        <begin position="95"/>
        <end position="119"/>
    </location>
</feature>
<dbReference type="GO" id="GO:0016020">
    <property type="term" value="C:membrane"/>
    <property type="evidence" value="ECO:0007669"/>
    <property type="project" value="UniProtKB-SubCell"/>
</dbReference>
<evidence type="ECO:0000256" key="3">
    <source>
        <dbReference type="ARBA" id="ARBA00022989"/>
    </source>
</evidence>
<evidence type="ECO:0000256" key="1">
    <source>
        <dbReference type="ARBA" id="ARBA00004141"/>
    </source>
</evidence>
<accession>A0A1J6I8F5</accession>
<comment type="caution">
    <text evidence="6">The sequence shown here is derived from an EMBL/GenBank/DDBJ whole genome shotgun (WGS) entry which is preliminary data.</text>
</comment>
<keyword evidence="4" id="KW-0472">Membrane</keyword>
<evidence type="ECO:0000256" key="5">
    <source>
        <dbReference type="SAM" id="MobiDB-lite"/>
    </source>
</evidence>
<reference evidence="6" key="1">
    <citation type="submission" date="2016-11" db="EMBL/GenBank/DDBJ databases">
        <title>The genome of Nicotiana attenuata.</title>
        <authorList>
            <person name="Xu S."/>
            <person name="Brockmoeller T."/>
            <person name="Gaquerel E."/>
            <person name="Navarro A."/>
            <person name="Kuhl H."/>
            <person name="Gase K."/>
            <person name="Ling Z."/>
            <person name="Zhou W."/>
            <person name="Kreitzer C."/>
            <person name="Stanke M."/>
            <person name="Tang H."/>
            <person name="Lyons E."/>
            <person name="Pandey P."/>
            <person name="Pandey S.P."/>
            <person name="Timmermann B."/>
            <person name="Baldwin I.T."/>
        </authorList>
    </citation>
    <scope>NUCLEOTIDE SEQUENCE [LARGE SCALE GENOMIC DNA]</scope>
    <source>
        <strain evidence="6">UT</strain>
    </source>
</reference>
<protein>
    <submittedName>
        <fullName evidence="6">Aluminum-activated malate transporter 8</fullName>
    </submittedName>
</protein>
<organism evidence="6 7">
    <name type="scientific">Nicotiana attenuata</name>
    <name type="common">Coyote tobacco</name>
    <dbReference type="NCBI Taxonomy" id="49451"/>
    <lineage>
        <taxon>Eukaryota</taxon>
        <taxon>Viridiplantae</taxon>
        <taxon>Streptophyta</taxon>
        <taxon>Embryophyta</taxon>
        <taxon>Tracheophyta</taxon>
        <taxon>Spermatophyta</taxon>
        <taxon>Magnoliopsida</taxon>
        <taxon>eudicotyledons</taxon>
        <taxon>Gunneridae</taxon>
        <taxon>Pentapetalae</taxon>
        <taxon>asterids</taxon>
        <taxon>lamiids</taxon>
        <taxon>Solanales</taxon>
        <taxon>Solanaceae</taxon>
        <taxon>Nicotianoideae</taxon>
        <taxon>Nicotianeae</taxon>
        <taxon>Nicotiana</taxon>
    </lineage>
</organism>
<dbReference type="Proteomes" id="UP000187609">
    <property type="component" value="Unassembled WGS sequence"/>
</dbReference>
<evidence type="ECO:0000256" key="4">
    <source>
        <dbReference type="ARBA" id="ARBA00023136"/>
    </source>
</evidence>
<gene>
    <name evidence="6" type="primary">ALMT8_2</name>
    <name evidence="6" type="ORF">A4A49_02745</name>
</gene>